<dbReference type="GO" id="GO:0005778">
    <property type="term" value="C:peroxisomal membrane"/>
    <property type="evidence" value="ECO:0007669"/>
    <property type="project" value="TreeGrafter"/>
</dbReference>
<comment type="similarity">
    <text evidence="1">Belongs to the ABC transporter superfamily. ABCD family. Peroxisomal fatty acyl CoA transporter (TC 3.A.1.203) subfamily.</text>
</comment>
<evidence type="ECO:0000313" key="10">
    <source>
        <dbReference type="EMBL" id="PJF19150.1"/>
    </source>
</evidence>
<dbReference type="GO" id="GO:0016887">
    <property type="term" value="F:ATP hydrolysis activity"/>
    <property type="evidence" value="ECO:0007669"/>
    <property type="project" value="InterPro"/>
</dbReference>
<dbReference type="OrthoDB" id="422637at2759"/>
<keyword evidence="3 8" id="KW-0812">Transmembrane</keyword>
<feature type="transmembrane region" description="Helical" evidence="8">
    <location>
        <begin position="187"/>
        <end position="207"/>
    </location>
</feature>
<dbReference type="SUPFAM" id="SSF90123">
    <property type="entry name" value="ABC transporter transmembrane region"/>
    <property type="match status" value="1"/>
</dbReference>
<dbReference type="InterPro" id="IPR050835">
    <property type="entry name" value="ABC_transporter_sub-D"/>
</dbReference>
<evidence type="ECO:0000256" key="3">
    <source>
        <dbReference type="ARBA" id="ARBA00022692"/>
    </source>
</evidence>
<dbReference type="GO" id="GO:0005524">
    <property type="term" value="F:ATP binding"/>
    <property type="evidence" value="ECO:0007669"/>
    <property type="project" value="UniProtKB-KW"/>
</dbReference>
<keyword evidence="5" id="KW-0067">ATP-binding</keyword>
<keyword evidence="6 8" id="KW-1133">Transmembrane helix</keyword>
<dbReference type="GO" id="GO:0042760">
    <property type="term" value="P:very long-chain fatty acid catabolic process"/>
    <property type="evidence" value="ECO:0007669"/>
    <property type="project" value="TreeGrafter"/>
</dbReference>
<dbReference type="Proteomes" id="UP000240830">
    <property type="component" value="Unassembled WGS sequence"/>
</dbReference>
<comment type="caution">
    <text evidence="10">The sequence shown here is derived from an EMBL/GenBank/DDBJ whole genome shotgun (WGS) entry which is preliminary data.</text>
</comment>
<dbReference type="InterPro" id="IPR017871">
    <property type="entry name" value="ABC_transporter-like_CS"/>
</dbReference>
<dbReference type="InterPro" id="IPR011527">
    <property type="entry name" value="ABC1_TM_dom"/>
</dbReference>
<evidence type="ECO:0000256" key="7">
    <source>
        <dbReference type="ARBA" id="ARBA00023136"/>
    </source>
</evidence>
<dbReference type="GO" id="GO:0006635">
    <property type="term" value="P:fatty acid beta-oxidation"/>
    <property type="evidence" value="ECO:0007669"/>
    <property type="project" value="TreeGrafter"/>
</dbReference>
<dbReference type="InterPro" id="IPR036640">
    <property type="entry name" value="ABC1_TM_sf"/>
</dbReference>
<organism evidence="10 11">
    <name type="scientific">Paramicrosporidium saccamoebae</name>
    <dbReference type="NCBI Taxonomy" id="1246581"/>
    <lineage>
        <taxon>Eukaryota</taxon>
        <taxon>Fungi</taxon>
        <taxon>Fungi incertae sedis</taxon>
        <taxon>Cryptomycota</taxon>
        <taxon>Cryptomycota incertae sedis</taxon>
        <taxon>Paramicrosporidium</taxon>
    </lineage>
</organism>
<name>A0A2H9TNA8_9FUNG</name>
<keyword evidence="11" id="KW-1185">Reference proteome</keyword>
<dbReference type="GO" id="GO:0005324">
    <property type="term" value="F:long-chain fatty acid transmembrane transporter activity"/>
    <property type="evidence" value="ECO:0007669"/>
    <property type="project" value="TreeGrafter"/>
</dbReference>
<dbReference type="Pfam" id="PF00005">
    <property type="entry name" value="ABC_tran"/>
    <property type="match status" value="1"/>
</dbReference>
<protein>
    <recommendedName>
        <fullName evidence="9">ABC transporter domain-containing protein</fullName>
    </recommendedName>
</protein>
<evidence type="ECO:0000256" key="4">
    <source>
        <dbReference type="ARBA" id="ARBA00022741"/>
    </source>
</evidence>
<reference evidence="10 11" key="1">
    <citation type="submission" date="2016-10" db="EMBL/GenBank/DDBJ databases">
        <title>The genome of Paramicrosporidium saccamoebae is the missing link in understanding Cryptomycota and Microsporidia evolution.</title>
        <authorList>
            <person name="Quandt C.A."/>
            <person name="Beaudet D."/>
            <person name="Corsaro D."/>
            <person name="Michel R."/>
            <person name="Corradi N."/>
            <person name="James T."/>
        </authorList>
    </citation>
    <scope>NUCLEOTIDE SEQUENCE [LARGE SCALE GENOMIC DNA]</scope>
    <source>
        <strain evidence="10 11">KSL3</strain>
    </source>
</reference>
<keyword evidence="4" id="KW-0547">Nucleotide-binding</keyword>
<dbReference type="PANTHER" id="PTHR11384:SF59">
    <property type="entry name" value="LYSOSOMAL COBALAMIN TRANSPORTER ABCD4"/>
    <property type="match status" value="1"/>
</dbReference>
<evidence type="ECO:0000256" key="6">
    <source>
        <dbReference type="ARBA" id="ARBA00022989"/>
    </source>
</evidence>
<sequence>MRSEEQLIKPVNSRRTNYKNVAFTAWLTLSYYMKRRKQSAFTERIELFFVLLVVLSIVLECNARNLGVATGNLFRLIVEGRRKTFYKQLYSMTVFMTMSSLYISAKSYCTGCLARLLRSMLTEALNDKYFGAGAFYRLNQVVDNPDQRITADVNEFCASLITTIEKFVLSPVLVVIYSRDAYKTNGLLAIILIYVFFGVGVILQRLVMPKLVKLTAHLDNLEGDFRFSHAAVRNESEPIFLSRTGARFRKDVESSFSKIYDHLPLVLSLQFMMNCIGNFFAFVGGVLNYAILYYTADFSLYTPAEISEFINHGSFTTLYLISKLSDFVQIGNHVTAMTAHASRIAEFCRLAEERDYIRQWETAQDREIRAPTILFSGLDIVSPDEQCHIEDFDLRIEQGNHVYITGPNGSGKTSLVRILMRLWRPTRGRVAVLGNAKISCAPQEPIVYSGTLLEQLGLENDYGINDEACRILMAVNLASLPFRTGGMSKSWPRARWMEMLSPGEMQRLVLARVLLESPHFAILDEATSAVDMPTEKIIYEEFWKRGITTVTIGHRMEPALMEQIAILVTLDGNGGHVIRRKGEELVFGHTGRRSTPGITSTRLD</sequence>
<dbReference type="SUPFAM" id="SSF52540">
    <property type="entry name" value="P-loop containing nucleoside triphosphate hydrolases"/>
    <property type="match status" value="1"/>
</dbReference>
<dbReference type="Pfam" id="PF06472">
    <property type="entry name" value="ABC_membrane_2"/>
    <property type="match status" value="1"/>
</dbReference>
<dbReference type="InterPro" id="IPR003439">
    <property type="entry name" value="ABC_transporter-like_ATP-bd"/>
</dbReference>
<evidence type="ECO:0000256" key="1">
    <source>
        <dbReference type="ARBA" id="ARBA00008575"/>
    </source>
</evidence>
<feature type="transmembrane region" description="Helical" evidence="8">
    <location>
        <begin position="45"/>
        <end position="65"/>
    </location>
</feature>
<dbReference type="AlphaFoldDB" id="A0A2H9TNA8"/>
<gene>
    <name evidence="10" type="ORF">PSACC_00995</name>
</gene>
<dbReference type="PROSITE" id="PS00211">
    <property type="entry name" value="ABC_TRANSPORTER_1"/>
    <property type="match status" value="1"/>
</dbReference>
<dbReference type="PANTHER" id="PTHR11384">
    <property type="entry name" value="ATP-BINDING CASSETTE, SUB-FAMILY D MEMBER"/>
    <property type="match status" value="1"/>
</dbReference>
<dbReference type="Gene3D" id="3.40.50.300">
    <property type="entry name" value="P-loop containing nucleotide triphosphate hydrolases"/>
    <property type="match status" value="1"/>
</dbReference>
<keyword evidence="7 8" id="KW-0472">Membrane</keyword>
<evidence type="ECO:0000259" key="9">
    <source>
        <dbReference type="PROSITE" id="PS50893"/>
    </source>
</evidence>
<dbReference type="InterPro" id="IPR027417">
    <property type="entry name" value="P-loop_NTPase"/>
</dbReference>
<proteinExistence type="inferred from homology"/>
<dbReference type="EMBL" id="MTSL01000075">
    <property type="protein sequence ID" value="PJF19150.1"/>
    <property type="molecule type" value="Genomic_DNA"/>
</dbReference>
<dbReference type="GO" id="GO:0140359">
    <property type="term" value="F:ABC-type transporter activity"/>
    <property type="evidence" value="ECO:0007669"/>
    <property type="project" value="InterPro"/>
</dbReference>
<evidence type="ECO:0000256" key="5">
    <source>
        <dbReference type="ARBA" id="ARBA00022840"/>
    </source>
</evidence>
<accession>A0A2H9TNA8</accession>
<feature type="transmembrane region" description="Helical" evidence="8">
    <location>
        <begin position="271"/>
        <end position="294"/>
    </location>
</feature>
<dbReference type="GO" id="GO:0007031">
    <property type="term" value="P:peroxisome organization"/>
    <property type="evidence" value="ECO:0007669"/>
    <property type="project" value="TreeGrafter"/>
</dbReference>
<evidence type="ECO:0000256" key="2">
    <source>
        <dbReference type="ARBA" id="ARBA00022448"/>
    </source>
</evidence>
<evidence type="ECO:0000256" key="8">
    <source>
        <dbReference type="SAM" id="Phobius"/>
    </source>
</evidence>
<dbReference type="GO" id="GO:0015910">
    <property type="term" value="P:long-chain fatty acid import into peroxisome"/>
    <property type="evidence" value="ECO:0007669"/>
    <property type="project" value="TreeGrafter"/>
</dbReference>
<feature type="domain" description="ABC transporter" evidence="9">
    <location>
        <begin position="368"/>
        <end position="598"/>
    </location>
</feature>
<dbReference type="STRING" id="1246581.A0A2H9TNA8"/>
<dbReference type="SMART" id="SM00382">
    <property type="entry name" value="AAA"/>
    <property type="match status" value="1"/>
</dbReference>
<keyword evidence="2" id="KW-0813">Transport</keyword>
<dbReference type="PROSITE" id="PS50893">
    <property type="entry name" value="ABC_TRANSPORTER_2"/>
    <property type="match status" value="1"/>
</dbReference>
<dbReference type="InterPro" id="IPR003593">
    <property type="entry name" value="AAA+_ATPase"/>
</dbReference>
<evidence type="ECO:0000313" key="11">
    <source>
        <dbReference type="Proteomes" id="UP000240830"/>
    </source>
</evidence>